<dbReference type="Proteomes" id="UP001596545">
    <property type="component" value="Unassembled WGS sequence"/>
</dbReference>
<reference evidence="1 2" key="1">
    <citation type="journal article" date="2019" name="Int. J. Syst. Evol. Microbiol.">
        <title>The Global Catalogue of Microorganisms (GCM) 10K type strain sequencing project: providing services to taxonomists for standard genome sequencing and annotation.</title>
        <authorList>
            <consortium name="The Broad Institute Genomics Platform"/>
            <consortium name="The Broad Institute Genome Sequencing Center for Infectious Disease"/>
            <person name="Wu L."/>
            <person name="Ma J."/>
        </authorList>
    </citation>
    <scope>NUCLEOTIDE SEQUENCE [LARGE SCALE GENOMIC DNA]</scope>
    <source>
        <strain evidence="1 2">CGMCC 1.12554</strain>
    </source>
</reference>
<keyword evidence="2" id="KW-1185">Reference proteome</keyword>
<evidence type="ECO:0000313" key="1">
    <source>
        <dbReference type="EMBL" id="MFC7324641.1"/>
    </source>
</evidence>
<dbReference type="EMBL" id="JBHTBL010000005">
    <property type="protein sequence ID" value="MFC7324641.1"/>
    <property type="molecule type" value="Genomic_DNA"/>
</dbReference>
<evidence type="ECO:0000313" key="2">
    <source>
        <dbReference type="Proteomes" id="UP001596545"/>
    </source>
</evidence>
<organism evidence="1 2">
    <name type="scientific">Halorubrum rutilum</name>
    <dbReference type="NCBI Taxonomy" id="1364933"/>
    <lineage>
        <taxon>Archaea</taxon>
        <taxon>Methanobacteriati</taxon>
        <taxon>Methanobacteriota</taxon>
        <taxon>Stenosarchaea group</taxon>
        <taxon>Halobacteria</taxon>
        <taxon>Halobacteriales</taxon>
        <taxon>Haloferacaceae</taxon>
        <taxon>Halorubrum</taxon>
    </lineage>
</organism>
<dbReference type="Pfam" id="PF19887">
    <property type="entry name" value="DUF6360"/>
    <property type="match status" value="1"/>
</dbReference>
<sequence length="92" mass="10106">MNERITSVTAYTTLDFVEGAAVGPDWTEAGAGVLNVSSPDDDPERVELQLELDDVDRDRLPLHAERVDLTPEQARAVASDLVREADRIEGED</sequence>
<gene>
    <name evidence="1" type="ORF">ACFQMF_08620</name>
</gene>
<name>A0ABD6AKP6_9EURY</name>
<accession>A0ABD6AKP6</accession>
<dbReference type="AlphaFoldDB" id="A0ABD6AKP6"/>
<proteinExistence type="predicted"/>
<dbReference type="InterPro" id="IPR045940">
    <property type="entry name" value="DUF6360"/>
</dbReference>
<comment type="caution">
    <text evidence="1">The sequence shown here is derived from an EMBL/GenBank/DDBJ whole genome shotgun (WGS) entry which is preliminary data.</text>
</comment>
<dbReference type="RefSeq" id="WP_256408967.1">
    <property type="nucleotide sequence ID" value="NZ_JANHDN010000004.1"/>
</dbReference>
<protein>
    <submittedName>
        <fullName evidence="1">DUF6360 family protein</fullName>
    </submittedName>
</protein>